<name>A0ABT6WVM7_9ACTN</name>
<proteinExistence type="predicted"/>
<dbReference type="EMBL" id="JASCTH010000027">
    <property type="protein sequence ID" value="MDI6103802.1"/>
    <property type="molecule type" value="Genomic_DNA"/>
</dbReference>
<organism evidence="2 3">
    <name type="scientific">Actinoplanes sandaracinus</name>
    <dbReference type="NCBI Taxonomy" id="3045177"/>
    <lineage>
        <taxon>Bacteria</taxon>
        <taxon>Bacillati</taxon>
        <taxon>Actinomycetota</taxon>
        <taxon>Actinomycetes</taxon>
        <taxon>Micromonosporales</taxon>
        <taxon>Micromonosporaceae</taxon>
        <taxon>Actinoplanes</taxon>
    </lineage>
</organism>
<gene>
    <name evidence="2" type="ORF">QLQ12_34830</name>
</gene>
<comment type="caution">
    <text evidence="2">The sequence shown here is derived from an EMBL/GenBank/DDBJ whole genome shotgun (WGS) entry which is preliminary data.</text>
</comment>
<sequence>MRRNLEDDLARTFRAAGMAAPDSGPGFSAALAARRRRRARTRMAGMAGAFAAVVAVAAGVAVFSPPVTRQPDLAQPLDPAPLPTGSLPTVDLSATKPYRDLWPDAHVELPLRLPDGRRYSVKAALGGDAYLVVPWDERRNFLPVVLNARTGAARELGTVPTSGYTAYDQVKLTEHYIVWVVAAQEEDNAKYQEVWSAPRDGGAAVRRARFGPDAMTVSVAEVGGVFYASTEPSTGGGAVYRIPDGGEPQQVAGSDGYVLRDGPWAVRRPVRSAQVKPSDAAAAPVEALQFWNVATGERRTPRTLDGVTMIDCNPRVCVGRAAGSLVSYGIDGSRPLRTTGDAVDPADMDTCDSCPRGITVFYDSFGRFIQLQLKSGVYLWDRKTNTVGTQQSGSSGDGDVIDVGQPGGKQHLLLLGRIR</sequence>
<dbReference type="RefSeq" id="WP_282765041.1">
    <property type="nucleotide sequence ID" value="NZ_JASCTH010000027.1"/>
</dbReference>
<dbReference type="Proteomes" id="UP001241758">
    <property type="component" value="Unassembled WGS sequence"/>
</dbReference>
<keyword evidence="3" id="KW-1185">Reference proteome</keyword>
<dbReference type="SUPFAM" id="SSF69304">
    <property type="entry name" value="Tricorn protease N-terminal domain"/>
    <property type="match status" value="1"/>
</dbReference>
<keyword evidence="1" id="KW-0472">Membrane</keyword>
<evidence type="ECO:0000313" key="3">
    <source>
        <dbReference type="Proteomes" id="UP001241758"/>
    </source>
</evidence>
<evidence type="ECO:0000256" key="1">
    <source>
        <dbReference type="SAM" id="Phobius"/>
    </source>
</evidence>
<accession>A0ABT6WVM7</accession>
<feature type="transmembrane region" description="Helical" evidence="1">
    <location>
        <begin position="43"/>
        <end position="63"/>
    </location>
</feature>
<evidence type="ECO:0000313" key="2">
    <source>
        <dbReference type="EMBL" id="MDI6103802.1"/>
    </source>
</evidence>
<keyword evidence="1" id="KW-0812">Transmembrane</keyword>
<protein>
    <submittedName>
        <fullName evidence="2">Uncharacterized protein</fullName>
    </submittedName>
</protein>
<keyword evidence="1" id="KW-1133">Transmembrane helix</keyword>
<reference evidence="2 3" key="1">
    <citation type="submission" date="2023-05" db="EMBL/GenBank/DDBJ databases">
        <title>Actinoplanes sp. NEAU-A12 genome sequencing.</title>
        <authorList>
            <person name="Wang Z.-S."/>
        </authorList>
    </citation>
    <scope>NUCLEOTIDE SEQUENCE [LARGE SCALE GENOMIC DNA]</scope>
    <source>
        <strain evidence="2 3">NEAU-A12</strain>
    </source>
</reference>